<protein>
    <recommendedName>
        <fullName evidence="1">Transposase IS116/IS110/IS902 C-terminal domain-containing protein</fullName>
    </recommendedName>
</protein>
<dbReference type="GO" id="GO:0006313">
    <property type="term" value="P:DNA transposition"/>
    <property type="evidence" value="ECO:0007669"/>
    <property type="project" value="InterPro"/>
</dbReference>
<organism evidence="2 3">
    <name type="scientific">Pseudoalteromonas haloplanktis</name>
    <name type="common">Alteromonas haloplanktis</name>
    <dbReference type="NCBI Taxonomy" id="228"/>
    <lineage>
        <taxon>Bacteria</taxon>
        <taxon>Pseudomonadati</taxon>
        <taxon>Pseudomonadota</taxon>
        <taxon>Gammaproteobacteria</taxon>
        <taxon>Alteromonadales</taxon>
        <taxon>Pseudoalteromonadaceae</taxon>
        <taxon>Pseudoalteromonas</taxon>
    </lineage>
</organism>
<dbReference type="InterPro" id="IPR003346">
    <property type="entry name" value="Transposase_20"/>
</dbReference>
<dbReference type="Proteomes" id="UP001152447">
    <property type="component" value="Unassembled WGS sequence"/>
</dbReference>
<dbReference type="PANTHER" id="PTHR33055">
    <property type="entry name" value="TRANSPOSASE FOR INSERTION SEQUENCE ELEMENT IS1111A"/>
    <property type="match status" value="1"/>
</dbReference>
<keyword evidence="3" id="KW-1185">Reference proteome</keyword>
<gene>
    <name evidence="2" type="ORF">PSEHALCIP103_03597</name>
</gene>
<accession>A0A9W4R531</accession>
<dbReference type="EMBL" id="CAMAPB010000106">
    <property type="protein sequence ID" value="CAH9066496.1"/>
    <property type="molecule type" value="Genomic_DNA"/>
</dbReference>
<dbReference type="PANTHER" id="PTHR33055:SF3">
    <property type="entry name" value="PUTATIVE TRANSPOSASE FOR IS117-RELATED"/>
    <property type="match status" value="1"/>
</dbReference>
<dbReference type="GO" id="GO:0003677">
    <property type="term" value="F:DNA binding"/>
    <property type="evidence" value="ECO:0007669"/>
    <property type="project" value="InterPro"/>
</dbReference>
<name>A0A9W4R531_PSEHA</name>
<dbReference type="GO" id="GO:0004803">
    <property type="term" value="F:transposase activity"/>
    <property type="evidence" value="ECO:0007669"/>
    <property type="project" value="InterPro"/>
</dbReference>
<proteinExistence type="predicted"/>
<dbReference type="InterPro" id="IPR047650">
    <property type="entry name" value="Transpos_IS110"/>
</dbReference>
<evidence type="ECO:0000313" key="3">
    <source>
        <dbReference type="Proteomes" id="UP001152447"/>
    </source>
</evidence>
<evidence type="ECO:0000259" key="1">
    <source>
        <dbReference type="Pfam" id="PF02371"/>
    </source>
</evidence>
<feature type="domain" description="Transposase IS116/IS110/IS902 C-terminal" evidence="1">
    <location>
        <begin position="49"/>
        <end position="96"/>
    </location>
</feature>
<evidence type="ECO:0000313" key="2">
    <source>
        <dbReference type="EMBL" id="CAH9066496.1"/>
    </source>
</evidence>
<comment type="caution">
    <text evidence="2">The sequence shown here is derived from an EMBL/GenBank/DDBJ whole genome shotgun (WGS) entry which is preliminary data.</text>
</comment>
<dbReference type="AlphaFoldDB" id="A0A9W4R531"/>
<sequence length="110" mass="11860">MGGLPDESLIIPYQTFVIALAKQMLVLINNIREYDSQINSIFTSMDDASIFTSLPGTGPCLAPRLLATLGEDKSRFSSAQEIQNYAGLSPVTERSGCIFRSIVNSDSGPS</sequence>
<reference evidence="2" key="1">
    <citation type="submission" date="2022-07" db="EMBL/GenBank/DDBJ databases">
        <authorList>
            <person name="Criscuolo A."/>
        </authorList>
    </citation>
    <scope>NUCLEOTIDE SEQUENCE</scope>
    <source>
        <strain evidence="2">CIP103197</strain>
    </source>
</reference>
<dbReference type="Pfam" id="PF02371">
    <property type="entry name" value="Transposase_20"/>
    <property type="match status" value="1"/>
</dbReference>